<evidence type="ECO:0000256" key="3">
    <source>
        <dbReference type="ARBA" id="ARBA00022618"/>
    </source>
</evidence>
<feature type="transmembrane region" description="Helical" evidence="9">
    <location>
        <begin position="78"/>
        <end position="99"/>
    </location>
</feature>
<dbReference type="EMBL" id="QEOP01000002">
    <property type="protein sequence ID" value="PVZ94942.1"/>
    <property type="molecule type" value="Genomic_DNA"/>
</dbReference>
<name>A0A2V1HTD7_9MICO</name>
<proteinExistence type="predicted"/>
<evidence type="ECO:0000256" key="9">
    <source>
        <dbReference type="SAM" id="Phobius"/>
    </source>
</evidence>
<evidence type="ECO:0000313" key="11">
    <source>
        <dbReference type="EMBL" id="PVZ94942.1"/>
    </source>
</evidence>
<dbReference type="Proteomes" id="UP000244893">
    <property type="component" value="Unassembled WGS sequence"/>
</dbReference>
<dbReference type="InterPro" id="IPR034746">
    <property type="entry name" value="POTRA"/>
</dbReference>
<dbReference type="AlphaFoldDB" id="A0A2V1HTD7"/>
<reference evidence="11 12" key="1">
    <citation type="submission" date="2018-05" db="EMBL/GenBank/DDBJ databases">
        <title>Amnibacterium sp. M8JJ-5, whole genome shotgun sequence.</title>
        <authorList>
            <person name="Tuo L."/>
        </authorList>
    </citation>
    <scope>NUCLEOTIDE SEQUENCE [LARGE SCALE GENOMIC DNA]</scope>
    <source>
        <strain evidence="11 12">M8JJ-5</strain>
    </source>
</reference>
<keyword evidence="2" id="KW-1003">Cell membrane</keyword>
<dbReference type="Pfam" id="PF03799">
    <property type="entry name" value="FtsQ_DivIB_C"/>
    <property type="match status" value="1"/>
</dbReference>
<gene>
    <name evidence="11" type="ORF">DDQ50_13400</name>
</gene>
<feature type="region of interest" description="Disordered" evidence="8">
    <location>
        <begin position="1"/>
        <end position="65"/>
    </location>
</feature>
<keyword evidence="7" id="KW-0131">Cell cycle</keyword>
<evidence type="ECO:0000256" key="5">
    <source>
        <dbReference type="ARBA" id="ARBA00022989"/>
    </source>
</evidence>
<keyword evidence="3 11" id="KW-0132">Cell division</keyword>
<accession>A0A2V1HTD7</accession>
<feature type="domain" description="POTRA" evidence="10">
    <location>
        <begin position="103"/>
        <end position="171"/>
    </location>
</feature>
<dbReference type="PROSITE" id="PS51779">
    <property type="entry name" value="POTRA"/>
    <property type="match status" value="1"/>
</dbReference>
<keyword evidence="6 9" id="KW-0472">Membrane</keyword>
<organism evidence="11 12">
    <name type="scientific">Amnibacterium flavum</name>
    <dbReference type="NCBI Taxonomy" id="2173173"/>
    <lineage>
        <taxon>Bacteria</taxon>
        <taxon>Bacillati</taxon>
        <taxon>Actinomycetota</taxon>
        <taxon>Actinomycetes</taxon>
        <taxon>Micrococcales</taxon>
        <taxon>Microbacteriaceae</taxon>
        <taxon>Amnibacterium</taxon>
    </lineage>
</organism>
<sequence length="297" mass="31511">MTGARPGAGRPTPPDAHTPRAREASPRSDVASARETARIAASAERSARRDLRRARRLRKRGEKAEVRRFTTRQRRARITLLVSVAVIGSLAGVVALGAFSPLFALREITVEGASRIPPADIVAALDDQMGTPLPLVDFSEVETELKGFPLIQSYVTESRPPGTLLVRIVERTPVGVVQTASGFDLVDSAGVTVESAAERIPGYPLIDLPSGDFSSVPFTAAASVLVALPAELLAQVDSISAKTVDDVTLGLTTGQKVVWGDAADSARKAQHLTRLLAQHPTDVTEYDVSSPGVGIIR</sequence>
<feature type="compositionally biased region" description="Basic residues" evidence="8">
    <location>
        <begin position="50"/>
        <end position="61"/>
    </location>
</feature>
<evidence type="ECO:0000256" key="4">
    <source>
        <dbReference type="ARBA" id="ARBA00022692"/>
    </source>
</evidence>
<feature type="compositionally biased region" description="Low complexity" evidence="8">
    <location>
        <begin position="1"/>
        <end position="10"/>
    </location>
</feature>
<evidence type="ECO:0000259" key="10">
    <source>
        <dbReference type="PROSITE" id="PS51779"/>
    </source>
</evidence>
<feature type="compositionally biased region" description="Basic and acidic residues" evidence="8">
    <location>
        <begin position="17"/>
        <end position="26"/>
    </location>
</feature>
<protein>
    <submittedName>
        <fullName evidence="11">Cell division protein FtsQ</fullName>
    </submittedName>
</protein>
<comment type="caution">
    <text evidence="11">The sequence shown here is derived from an EMBL/GenBank/DDBJ whole genome shotgun (WGS) entry which is preliminary data.</text>
</comment>
<evidence type="ECO:0000256" key="6">
    <source>
        <dbReference type="ARBA" id="ARBA00023136"/>
    </source>
</evidence>
<evidence type="ECO:0000256" key="8">
    <source>
        <dbReference type="SAM" id="MobiDB-lite"/>
    </source>
</evidence>
<dbReference type="InterPro" id="IPR013685">
    <property type="entry name" value="POTRA_FtsQ_type"/>
</dbReference>
<keyword evidence="4 9" id="KW-0812">Transmembrane</keyword>
<keyword evidence="12" id="KW-1185">Reference proteome</keyword>
<dbReference type="InterPro" id="IPR050487">
    <property type="entry name" value="FtsQ_DivIB"/>
</dbReference>
<keyword evidence="5 9" id="KW-1133">Transmembrane helix</keyword>
<comment type="subcellular location">
    <subcellularLocation>
        <location evidence="1">Membrane</location>
    </subcellularLocation>
</comment>
<dbReference type="InterPro" id="IPR005548">
    <property type="entry name" value="Cell_div_FtsQ/DivIB_C"/>
</dbReference>
<dbReference type="GO" id="GO:0005886">
    <property type="term" value="C:plasma membrane"/>
    <property type="evidence" value="ECO:0007669"/>
    <property type="project" value="TreeGrafter"/>
</dbReference>
<evidence type="ECO:0000313" key="12">
    <source>
        <dbReference type="Proteomes" id="UP000244893"/>
    </source>
</evidence>
<feature type="compositionally biased region" description="Low complexity" evidence="8">
    <location>
        <begin position="31"/>
        <end position="44"/>
    </location>
</feature>
<dbReference type="GO" id="GO:0051301">
    <property type="term" value="P:cell division"/>
    <property type="evidence" value="ECO:0007669"/>
    <property type="project" value="UniProtKB-KW"/>
</dbReference>
<evidence type="ECO:0000256" key="7">
    <source>
        <dbReference type="ARBA" id="ARBA00023306"/>
    </source>
</evidence>
<dbReference type="PANTHER" id="PTHR37820:SF1">
    <property type="entry name" value="CELL DIVISION PROTEIN FTSQ"/>
    <property type="match status" value="1"/>
</dbReference>
<dbReference type="Pfam" id="PF08478">
    <property type="entry name" value="POTRA_1"/>
    <property type="match status" value="1"/>
</dbReference>
<dbReference type="PANTHER" id="PTHR37820">
    <property type="entry name" value="CELL DIVISION PROTEIN DIVIB"/>
    <property type="match status" value="1"/>
</dbReference>
<evidence type="ECO:0000256" key="1">
    <source>
        <dbReference type="ARBA" id="ARBA00004370"/>
    </source>
</evidence>
<evidence type="ECO:0000256" key="2">
    <source>
        <dbReference type="ARBA" id="ARBA00022475"/>
    </source>
</evidence>
<dbReference type="OrthoDB" id="4793367at2"/>